<feature type="region of interest" description="Disordered" evidence="1">
    <location>
        <begin position="23"/>
        <end position="62"/>
    </location>
</feature>
<reference evidence="3" key="1">
    <citation type="submission" date="2016-03" db="EMBL/GenBank/DDBJ databases">
        <title>Draft genome sequence of Paenibacillus glacialis DSM 22343.</title>
        <authorList>
            <person name="Shin S.-K."/>
            <person name="Yi H."/>
        </authorList>
    </citation>
    <scope>NUCLEOTIDE SEQUENCE [LARGE SCALE GENOMIC DNA]</scope>
    <source>
        <strain evidence="3">CCUG 60099</strain>
    </source>
</reference>
<feature type="compositionally biased region" description="Basic and acidic residues" evidence="1">
    <location>
        <begin position="43"/>
        <end position="62"/>
    </location>
</feature>
<name>A0ABX2XQ10_9FLAO</name>
<sequence length="62" mass="7181">MANVSPRFNEWFTANVSQKYQMEMGPKVPDTQGSIYQPMSEGRGVDDKVDERMKENKVKNKK</sequence>
<protein>
    <submittedName>
        <fullName evidence="2">Uncharacterized protein</fullName>
    </submittedName>
</protein>
<dbReference type="Proteomes" id="UP000093343">
    <property type="component" value="Unassembled WGS sequence"/>
</dbReference>
<keyword evidence="3" id="KW-1185">Reference proteome</keyword>
<proteinExistence type="predicted"/>
<gene>
    <name evidence="2" type="ORF">FLP_00615</name>
</gene>
<organism evidence="2 3">
    <name type="scientific">Flavobacterium piscis</name>
    <dbReference type="NCBI Taxonomy" id="1114874"/>
    <lineage>
        <taxon>Bacteria</taxon>
        <taxon>Pseudomonadati</taxon>
        <taxon>Bacteroidota</taxon>
        <taxon>Flavobacteriia</taxon>
        <taxon>Flavobacteriales</taxon>
        <taxon>Flavobacteriaceae</taxon>
        <taxon>Flavobacterium</taxon>
    </lineage>
</organism>
<dbReference type="EMBL" id="LVEN01000001">
    <property type="protein sequence ID" value="OCB78243.1"/>
    <property type="molecule type" value="Genomic_DNA"/>
</dbReference>
<evidence type="ECO:0000313" key="2">
    <source>
        <dbReference type="EMBL" id="OCB78243.1"/>
    </source>
</evidence>
<evidence type="ECO:0000256" key="1">
    <source>
        <dbReference type="SAM" id="MobiDB-lite"/>
    </source>
</evidence>
<comment type="caution">
    <text evidence="2">The sequence shown here is derived from an EMBL/GenBank/DDBJ whole genome shotgun (WGS) entry which is preliminary data.</text>
</comment>
<evidence type="ECO:0000313" key="3">
    <source>
        <dbReference type="Proteomes" id="UP000093343"/>
    </source>
</evidence>
<accession>A0ABX2XQ10</accession>